<dbReference type="EMBL" id="KN818284">
    <property type="protein sequence ID" value="KIL61423.1"/>
    <property type="molecule type" value="Genomic_DNA"/>
</dbReference>
<dbReference type="Proteomes" id="UP000054549">
    <property type="component" value="Unassembled WGS sequence"/>
</dbReference>
<evidence type="ECO:0000313" key="3">
    <source>
        <dbReference type="Proteomes" id="UP000054549"/>
    </source>
</evidence>
<reference evidence="2 3" key="1">
    <citation type="submission" date="2014-04" db="EMBL/GenBank/DDBJ databases">
        <title>Evolutionary Origins and Diversification of the Mycorrhizal Mutualists.</title>
        <authorList>
            <consortium name="DOE Joint Genome Institute"/>
            <consortium name="Mycorrhizal Genomics Consortium"/>
            <person name="Kohler A."/>
            <person name="Kuo A."/>
            <person name="Nagy L.G."/>
            <person name="Floudas D."/>
            <person name="Copeland A."/>
            <person name="Barry K.W."/>
            <person name="Cichocki N."/>
            <person name="Veneault-Fourrey C."/>
            <person name="LaButti K."/>
            <person name="Lindquist E.A."/>
            <person name="Lipzen A."/>
            <person name="Lundell T."/>
            <person name="Morin E."/>
            <person name="Murat C."/>
            <person name="Riley R."/>
            <person name="Ohm R."/>
            <person name="Sun H."/>
            <person name="Tunlid A."/>
            <person name="Henrissat B."/>
            <person name="Grigoriev I.V."/>
            <person name="Hibbett D.S."/>
            <person name="Martin F."/>
        </authorList>
    </citation>
    <scope>NUCLEOTIDE SEQUENCE [LARGE SCALE GENOMIC DNA]</scope>
    <source>
        <strain evidence="2 3">Koide BX008</strain>
    </source>
</reference>
<protein>
    <submittedName>
        <fullName evidence="2">Uncharacterized protein</fullName>
    </submittedName>
</protein>
<dbReference type="HOGENOM" id="CLU_1288616_0_0_1"/>
<feature type="region of interest" description="Disordered" evidence="1">
    <location>
        <begin position="1"/>
        <end position="60"/>
    </location>
</feature>
<sequence length="214" mass="22238">MTASTITSKTTAPTNTFKPTTTTNTPQTVASTSTSKTTFSTSTSKTPTGTPTAPSAQPGITNVIINANNPQITRSDGWTFGKSSCDPAQVSLKTNIADQWLTFITAANATASIYVDISSDQASLEMFVDGKIINASHSSSENCQYQAVGTLNQTGRPHNVTISIPSGFLSSSSPFEFNSFAFGEQSLASTADRIGPGGITVAAAAFSAIVMFLI</sequence>
<evidence type="ECO:0000256" key="1">
    <source>
        <dbReference type="SAM" id="MobiDB-lite"/>
    </source>
</evidence>
<evidence type="ECO:0000313" key="2">
    <source>
        <dbReference type="EMBL" id="KIL61423.1"/>
    </source>
</evidence>
<accession>A0A0C2WYE7</accession>
<proteinExistence type="predicted"/>
<feature type="compositionally biased region" description="Low complexity" evidence="1">
    <location>
        <begin position="9"/>
        <end position="56"/>
    </location>
</feature>
<dbReference type="STRING" id="946122.A0A0C2WYE7"/>
<name>A0A0C2WYE7_AMAMK</name>
<organism evidence="2 3">
    <name type="scientific">Amanita muscaria (strain Koide BX008)</name>
    <dbReference type="NCBI Taxonomy" id="946122"/>
    <lineage>
        <taxon>Eukaryota</taxon>
        <taxon>Fungi</taxon>
        <taxon>Dikarya</taxon>
        <taxon>Basidiomycota</taxon>
        <taxon>Agaricomycotina</taxon>
        <taxon>Agaricomycetes</taxon>
        <taxon>Agaricomycetidae</taxon>
        <taxon>Agaricales</taxon>
        <taxon>Pluteineae</taxon>
        <taxon>Amanitaceae</taxon>
        <taxon>Amanita</taxon>
    </lineage>
</organism>
<dbReference type="AlphaFoldDB" id="A0A0C2WYE7"/>
<keyword evidence="3" id="KW-1185">Reference proteome</keyword>
<dbReference type="InParanoid" id="A0A0C2WYE7"/>
<gene>
    <name evidence="2" type="ORF">M378DRAFT_166870</name>
</gene>